<evidence type="ECO:0000256" key="7">
    <source>
        <dbReference type="ARBA" id="ARBA00004603"/>
    </source>
</evidence>
<dbReference type="GO" id="GO:0005769">
    <property type="term" value="C:early endosome"/>
    <property type="evidence" value="ECO:0007669"/>
    <property type="project" value="UniProtKB-SubCell"/>
</dbReference>
<keyword evidence="9" id="KW-0812">Transmembrane</keyword>
<evidence type="ECO:0000256" key="17">
    <source>
        <dbReference type="ARBA" id="ARBA00024088"/>
    </source>
</evidence>
<dbReference type="Pfam" id="PF05915">
    <property type="entry name" value="TMEM_230_134"/>
    <property type="match status" value="1"/>
</dbReference>
<keyword evidence="15" id="KW-0968">Cytoplasmic vesicle</keyword>
<evidence type="ECO:0000256" key="1">
    <source>
        <dbReference type="ARBA" id="ARBA00004141"/>
    </source>
</evidence>
<keyword evidence="10" id="KW-0967">Endosome</keyword>
<dbReference type="EMBL" id="CM000784">
    <property type="protein sequence ID" value="AQK91233.1"/>
    <property type="molecule type" value="Genomic_DNA"/>
</dbReference>
<evidence type="ECO:0000256" key="13">
    <source>
        <dbReference type="ARBA" id="ARBA00023034"/>
    </source>
</evidence>
<comment type="subcellular location">
    <subcellularLocation>
        <location evidence="5">Cytoplasmic vesicle</location>
        <location evidence="5">Autophagosome</location>
    </subcellularLocation>
    <subcellularLocation>
        <location evidence="3">Cytoplasmic vesicle</location>
        <location evidence="3">Secretory vesicle</location>
        <location evidence="3">Synaptic vesicle</location>
    </subcellularLocation>
    <subcellularLocation>
        <location evidence="4">Early endosome</location>
    </subcellularLocation>
    <subcellularLocation>
        <location evidence="6">Golgi apparatus</location>
        <location evidence="6">trans-Golgi network</location>
    </subcellularLocation>
    <subcellularLocation>
        <location evidence="7">Late endosome</location>
    </subcellularLocation>
    <subcellularLocation>
        <location evidence="1">Membrane</location>
        <topology evidence="1">Multi-pass membrane protein</topology>
    </subcellularLocation>
    <subcellularLocation>
        <location evidence="2">Recycling endosome</location>
    </subcellularLocation>
</comment>
<evidence type="ECO:0000256" key="2">
    <source>
        <dbReference type="ARBA" id="ARBA00004172"/>
    </source>
</evidence>
<keyword evidence="11" id="KW-1133">Transmembrane helix</keyword>
<dbReference type="InterPro" id="IPR044234">
    <property type="entry name" value="TMEM230"/>
</dbReference>
<evidence type="ECO:0000256" key="3">
    <source>
        <dbReference type="ARBA" id="ARBA00004234"/>
    </source>
</evidence>
<evidence type="ECO:0000256" key="6">
    <source>
        <dbReference type="ARBA" id="ARBA00004601"/>
    </source>
</evidence>
<gene>
    <name evidence="18" type="ORF">ZEAMMB73_Zm00001d009033</name>
</gene>
<dbReference type="GO" id="GO:0055037">
    <property type="term" value="C:recycling endosome"/>
    <property type="evidence" value="ECO:0007669"/>
    <property type="project" value="UniProtKB-SubCell"/>
</dbReference>
<evidence type="ECO:0000256" key="14">
    <source>
        <dbReference type="ARBA" id="ARBA00023136"/>
    </source>
</evidence>
<dbReference type="InterPro" id="IPR008590">
    <property type="entry name" value="TMEM_230/134"/>
</dbReference>
<dbReference type="GO" id="GO:0005776">
    <property type="term" value="C:autophagosome"/>
    <property type="evidence" value="ECO:0007669"/>
    <property type="project" value="UniProtKB-SubCell"/>
</dbReference>
<keyword evidence="14" id="KW-0472">Membrane</keyword>
<dbReference type="AlphaFoldDB" id="A0A1D6FHC8"/>
<dbReference type="InParanoid" id="A0A1D6FHC8"/>
<comment type="function">
    <text evidence="16">Involved in trafficking and recycling of synaptic vesicles.</text>
</comment>
<sequence length="168" mass="18932">MPSPAQERACEACPVSLAWPQAWAPLAMGPTAARQHGRWPASPPPAMPSHAVTVNRKKKGGVWEQSFSAVFEEYCSILKYCSIIYIMVFGKLGPYSFWAGRHQLSSAYSRGGAAHEAVPKIILYWYSARIFFMMLGIVMFIPRFYYTRIAYYAYKGYKGLSFSNIPPI</sequence>
<keyword evidence="12" id="KW-0770">Synapse</keyword>
<evidence type="ECO:0000313" key="18">
    <source>
        <dbReference type="EMBL" id="AQK91233.1"/>
    </source>
</evidence>
<protein>
    <recommendedName>
        <fullName evidence="17">Transmembrane protein 230</fullName>
    </recommendedName>
</protein>
<evidence type="ECO:0000256" key="11">
    <source>
        <dbReference type="ARBA" id="ARBA00022989"/>
    </source>
</evidence>
<reference evidence="18" key="1">
    <citation type="submission" date="2015-12" db="EMBL/GenBank/DDBJ databases">
        <title>Update maize B73 reference genome by single molecule sequencing technologies.</title>
        <authorList>
            <consortium name="Maize Genome Sequencing Project"/>
            <person name="Ware D."/>
        </authorList>
    </citation>
    <scope>NUCLEOTIDE SEQUENCE</scope>
    <source>
        <tissue evidence="18">Seedling</tissue>
    </source>
</reference>
<evidence type="ECO:0000256" key="12">
    <source>
        <dbReference type="ARBA" id="ARBA00023018"/>
    </source>
</evidence>
<accession>A0A1D6FHC8</accession>
<dbReference type="PANTHER" id="PTHR15664:SF6">
    <property type="entry name" value="TRANSMEMBRANE PROTEIN 230"/>
    <property type="match status" value="1"/>
</dbReference>
<comment type="similarity">
    <text evidence="8">Belongs to the TMEM134/TMEM230 family.</text>
</comment>
<dbReference type="GO" id="GO:0005794">
    <property type="term" value="C:Golgi apparatus"/>
    <property type="evidence" value="ECO:0007669"/>
    <property type="project" value="UniProtKB-SubCell"/>
</dbReference>
<evidence type="ECO:0000256" key="8">
    <source>
        <dbReference type="ARBA" id="ARBA00007743"/>
    </source>
</evidence>
<dbReference type="PANTHER" id="PTHR15664">
    <property type="entry name" value="C20ORF30 PROTEIN"/>
    <property type="match status" value="1"/>
</dbReference>
<dbReference type="GO" id="GO:0016020">
    <property type="term" value="C:membrane"/>
    <property type="evidence" value="ECO:0007669"/>
    <property type="project" value="UniProtKB-SubCell"/>
</dbReference>
<evidence type="ECO:0000256" key="15">
    <source>
        <dbReference type="ARBA" id="ARBA00023329"/>
    </source>
</evidence>
<evidence type="ECO:0000256" key="10">
    <source>
        <dbReference type="ARBA" id="ARBA00022753"/>
    </source>
</evidence>
<proteinExistence type="inferred from homology"/>
<evidence type="ECO:0000256" key="4">
    <source>
        <dbReference type="ARBA" id="ARBA00004412"/>
    </source>
</evidence>
<evidence type="ECO:0000256" key="5">
    <source>
        <dbReference type="ARBA" id="ARBA00004419"/>
    </source>
</evidence>
<evidence type="ECO:0000256" key="9">
    <source>
        <dbReference type="ARBA" id="ARBA00022692"/>
    </source>
</evidence>
<keyword evidence="13" id="KW-0333">Golgi apparatus</keyword>
<name>A0A1D6FHC8_MAIZE</name>
<dbReference type="GO" id="GO:0005770">
    <property type="term" value="C:late endosome"/>
    <property type="evidence" value="ECO:0007669"/>
    <property type="project" value="UniProtKB-SubCell"/>
</dbReference>
<organism evidence="18">
    <name type="scientific">Zea mays</name>
    <name type="common">Maize</name>
    <dbReference type="NCBI Taxonomy" id="4577"/>
    <lineage>
        <taxon>Eukaryota</taxon>
        <taxon>Viridiplantae</taxon>
        <taxon>Streptophyta</taxon>
        <taxon>Embryophyta</taxon>
        <taxon>Tracheophyta</taxon>
        <taxon>Spermatophyta</taxon>
        <taxon>Magnoliopsida</taxon>
        <taxon>Liliopsida</taxon>
        <taxon>Poales</taxon>
        <taxon>Poaceae</taxon>
        <taxon>PACMAD clade</taxon>
        <taxon>Panicoideae</taxon>
        <taxon>Andropogonodae</taxon>
        <taxon>Andropogoneae</taxon>
        <taxon>Tripsacinae</taxon>
        <taxon>Zea</taxon>
    </lineage>
</organism>
<evidence type="ECO:0000256" key="16">
    <source>
        <dbReference type="ARBA" id="ARBA00024003"/>
    </source>
</evidence>